<gene>
    <name evidence="1" type="ORF">AVEN_63149_1</name>
</gene>
<keyword evidence="2" id="KW-1185">Reference proteome</keyword>
<comment type="caution">
    <text evidence="1">The sequence shown here is derived from an EMBL/GenBank/DDBJ whole genome shotgun (WGS) entry which is preliminary data.</text>
</comment>
<protein>
    <submittedName>
        <fullName evidence="1">Uncharacterized protein</fullName>
    </submittedName>
</protein>
<proteinExistence type="predicted"/>
<dbReference type="EMBL" id="BGPR01000045">
    <property type="protein sequence ID" value="GBL85810.1"/>
    <property type="molecule type" value="Genomic_DNA"/>
</dbReference>
<reference evidence="1 2" key="1">
    <citation type="journal article" date="2019" name="Sci. Rep.">
        <title>Orb-weaving spider Araneus ventricosus genome elucidates the spidroin gene catalogue.</title>
        <authorList>
            <person name="Kono N."/>
            <person name="Nakamura H."/>
            <person name="Ohtoshi R."/>
            <person name="Moran D.A.P."/>
            <person name="Shinohara A."/>
            <person name="Yoshida Y."/>
            <person name="Fujiwara M."/>
            <person name="Mori M."/>
            <person name="Tomita M."/>
            <person name="Arakawa K."/>
        </authorList>
    </citation>
    <scope>NUCLEOTIDE SEQUENCE [LARGE SCALE GENOMIC DNA]</scope>
</reference>
<evidence type="ECO:0000313" key="2">
    <source>
        <dbReference type="Proteomes" id="UP000499080"/>
    </source>
</evidence>
<dbReference type="AlphaFoldDB" id="A0A4Y2B0Z6"/>
<accession>A0A4Y2B0Z6</accession>
<name>A0A4Y2B0Z6_ARAVE</name>
<dbReference type="Proteomes" id="UP000499080">
    <property type="component" value="Unassembled WGS sequence"/>
</dbReference>
<organism evidence="1 2">
    <name type="scientific">Araneus ventricosus</name>
    <name type="common">Orbweaver spider</name>
    <name type="synonym">Epeira ventricosa</name>
    <dbReference type="NCBI Taxonomy" id="182803"/>
    <lineage>
        <taxon>Eukaryota</taxon>
        <taxon>Metazoa</taxon>
        <taxon>Ecdysozoa</taxon>
        <taxon>Arthropoda</taxon>
        <taxon>Chelicerata</taxon>
        <taxon>Arachnida</taxon>
        <taxon>Araneae</taxon>
        <taxon>Araneomorphae</taxon>
        <taxon>Entelegynae</taxon>
        <taxon>Araneoidea</taxon>
        <taxon>Araneidae</taxon>
        <taxon>Araneus</taxon>
    </lineage>
</organism>
<evidence type="ECO:0000313" key="1">
    <source>
        <dbReference type="EMBL" id="GBL85810.1"/>
    </source>
</evidence>
<sequence>MPRIYWLSYIYVPFCSNTRAILGRTTVILNCGRMTRTTPETALASPNFRATPAGRHLASTDFTCTRPAYTAVFRWNRVSNLESSDLEAETLPQGHRCLRQMFRTLTPEPKNV</sequence>